<evidence type="ECO:0000256" key="1">
    <source>
        <dbReference type="SAM" id="SignalP"/>
    </source>
</evidence>
<proteinExistence type="predicted"/>
<keyword evidence="1" id="KW-0732">Signal</keyword>
<protein>
    <submittedName>
        <fullName evidence="2">Transposase, MuDR, MULE transposase domain protein</fullName>
    </submittedName>
</protein>
<feature type="signal peptide" evidence="1">
    <location>
        <begin position="1"/>
        <end position="25"/>
    </location>
</feature>
<feature type="chain" id="PRO_5026738183" evidence="1">
    <location>
        <begin position="26"/>
        <end position="232"/>
    </location>
</feature>
<name>A0A6L2KYF8_TANCI</name>
<dbReference type="EMBL" id="BKCJ010003378">
    <property type="protein sequence ID" value="GEU54721.1"/>
    <property type="molecule type" value="Genomic_DNA"/>
</dbReference>
<dbReference type="PANTHER" id="PTHR48449">
    <property type="entry name" value="DUF1985 DOMAIN-CONTAINING PROTEIN"/>
    <property type="match status" value="1"/>
</dbReference>
<comment type="caution">
    <text evidence="2">The sequence shown here is derived from an EMBL/GenBank/DDBJ whole genome shotgun (WGS) entry which is preliminary data.</text>
</comment>
<accession>A0A6L2KYF8</accession>
<sequence length="232" mass="26931">MLCCEFGDFCGVFALLWRLCRCVAAVVVVDGCCDDIEIQFGRKEFCLVTGLRFGVDYSSLYSEGRIPFRRRVFDSARDGHPIIAKTLEDKIKSKRFFTINDKDVVSICLLAILELVLLGQEPRHNVSECSLRDANVRRWPVFYAAPVEEDDDKHKYTLYGFTWAFKPDAYYKLCQADPQRWSRAHCPLISYNYMTSNSVESVNACTVFKRKLPVTMLAETYRAMVQDWYFKR</sequence>
<reference evidence="2" key="1">
    <citation type="journal article" date="2019" name="Sci. Rep.">
        <title>Draft genome of Tanacetum cinerariifolium, the natural source of mosquito coil.</title>
        <authorList>
            <person name="Yamashiro T."/>
            <person name="Shiraishi A."/>
            <person name="Satake H."/>
            <person name="Nakayama K."/>
        </authorList>
    </citation>
    <scope>NUCLEOTIDE SEQUENCE</scope>
</reference>
<evidence type="ECO:0000313" key="2">
    <source>
        <dbReference type="EMBL" id="GEU54721.1"/>
    </source>
</evidence>
<gene>
    <name evidence="2" type="ORF">Tci_026699</name>
</gene>
<organism evidence="2">
    <name type="scientific">Tanacetum cinerariifolium</name>
    <name type="common">Dalmatian daisy</name>
    <name type="synonym">Chrysanthemum cinerariifolium</name>
    <dbReference type="NCBI Taxonomy" id="118510"/>
    <lineage>
        <taxon>Eukaryota</taxon>
        <taxon>Viridiplantae</taxon>
        <taxon>Streptophyta</taxon>
        <taxon>Embryophyta</taxon>
        <taxon>Tracheophyta</taxon>
        <taxon>Spermatophyta</taxon>
        <taxon>Magnoliopsida</taxon>
        <taxon>eudicotyledons</taxon>
        <taxon>Gunneridae</taxon>
        <taxon>Pentapetalae</taxon>
        <taxon>asterids</taxon>
        <taxon>campanulids</taxon>
        <taxon>Asterales</taxon>
        <taxon>Asteraceae</taxon>
        <taxon>Asteroideae</taxon>
        <taxon>Anthemideae</taxon>
        <taxon>Anthemidinae</taxon>
        <taxon>Tanacetum</taxon>
    </lineage>
</organism>
<dbReference type="PANTHER" id="PTHR48449:SF1">
    <property type="entry name" value="DUF1985 DOMAIN-CONTAINING PROTEIN"/>
    <property type="match status" value="1"/>
</dbReference>
<dbReference type="AlphaFoldDB" id="A0A6L2KYF8"/>